<keyword evidence="1" id="KW-0808">Transferase</keyword>
<dbReference type="Gene3D" id="3.40.50.150">
    <property type="entry name" value="Vaccinia Virus protein VP39"/>
    <property type="match status" value="1"/>
</dbReference>
<dbReference type="GO" id="GO:0008168">
    <property type="term" value="F:methyltransferase activity"/>
    <property type="evidence" value="ECO:0007669"/>
    <property type="project" value="UniProtKB-KW"/>
</dbReference>
<comment type="caution">
    <text evidence="2">The sequence shown here is derived from an EMBL/GenBank/DDBJ whole genome shotgun (WGS) entry which is preliminary data.</text>
</comment>
<reference evidence="2" key="1">
    <citation type="submission" date="2022-09" db="EMBL/GenBank/DDBJ databases">
        <title>Intensive care unit water sources are persistently colonized with multi-drug resistant bacteria and are the site of extensive horizontal gene transfer of antibiotic resistance genes.</title>
        <authorList>
            <person name="Diorio-Toth L."/>
        </authorList>
    </citation>
    <scope>NUCLEOTIDE SEQUENCE</scope>
    <source>
        <strain evidence="2">GD04146</strain>
    </source>
</reference>
<keyword evidence="2" id="KW-0489">Methyltransferase</keyword>
<dbReference type="GO" id="GO:0032259">
    <property type="term" value="P:methylation"/>
    <property type="evidence" value="ECO:0007669"/>
    <property type="project" value="UniProtKB-KW"/>
</dbReference>
<sequence length="319" mass="35763">MPFAQPLSLLSELRALDRQLVDLACPACGGNESSPIWRRDRYLLRVELSSCGSCGLIYLARGLRGEAEAHFYQRLYPRLMRQPPALGDLWQYRLIAGYRYSRITATVGISESVLDVGAGLGFFLDMCRAQGVQQWIGLEPGGPQREHAVHALGLGERVLAAGLTDETRLPFAPRLVTLFHVLEHLEAPGRALRHLAQLMDPQGWLVLEVPDIEADWRAMGLIQIHVSHRSYFTEGTLRALLARNGFRVDIVQREPAGIYCGNLRVYARPCAEAGEAAEAAPPSPERNRDLVVSRINPWSIRHGYPRMLMRLARSAWARR</sequence>
<dbReference type="SUPFAM" id="SSF53335">
    <property type="entry name" value="S-adenosyl-L-methionine-dependent methyltransferases"/>
    <property type="match status" value="1"/>
</dbReference>
<organism evidence="2 3">
    <name type="scientific">Aquipseudomonas alcaligenes</name>
    <name type="common">Pseudomonas alcaligenes</name>
    <dbReference type="NCBI Taxonomy" id="43263"/>
    <lineage>
        <taxon>Bacteria</taxon>
        <taxon>Pseudomonadati</taxon>
        <taxon>Pseudomonadota</taxon>
        <taxon>Gammaproteobacteria</taxon>
        <taxon>Pseudomonadales</taxon>
        <taxon>Pseudomonadaceae</taxon>
        <taxon>Aquipseudomonas</taxon>
    </lineage>
</organism>
<evidence type="ECO:0000313" key="2">
    <source>
        <dbReference type="EMBL" id="MDH0144622.1"/>
    </source>
</evidence>
<dbReference type="Pfam" id="PF13489">
    <property type="entry name" value="Methyltransf_23"/>
    <property type="match status" value="1"/>
</dbReference>
<dbReference type="AlphaFoldDB" id="A0AB73I339"/>
<dbReference type="PANTHER" id="PTHR43861:SF3">
    <property type="entry name" value="PUTATIVE (AFU_ORTHOLOGUE AFUA_2G14390)-RELATED"/>
    <property type="match status" value="1"/>
</dbReference>
<protein>
    <submittedName>
        <fullName evidence="2">Class I SAM-dependent methyltransferase</fullName>
    </submittedName>
</protein>
<dbReference type="InterPro" id="IPR029063">
    <property type="entry name" value="SAM-dependent_MTases_sf"/>
</dbReference>
<evidence type="ECO:0000256" key="1">
    <source>
        <dbReference type="ARBA" id="ARBA00022679"/>
    </source>
</evidence>
<name>A0AB73I339_AQUAC</name>
<gene>
    <name evidence="2" type="ORF">N7380_20095</name>
</gene>
<dbReference type="Proteomes" id="UP001158058">
    <property type="component" value="Unassembled WGS sequence"/>
</dbReference>
<proteinExistence type="predicted"/>
<accession>A0AB73I339</accession>
<dbReference type="PANTHER" id="PTHR43861">
    <property type="entry name" value="TRANS-ACONITATE 2-METHYLTRANSFERASE-RELATED"/>
    <property type="match status" value="1"/>
</dbReference>
<dbReference type="RefSeq" id="WP_280003470.1">
    <property type="nucleotide sequence ID" value="NZ_JAODZF010000020.1"/>
</dbReference>
<dbReference type="EMBL" id="JAODZF010000020">
    <property type="protein sequence ID" value="MDH0144622.1"/>
    <property type="molecule type" value="Genomic_DNA"/>
</dbReference>
<evidence type="ECO:0000313" key="3">
    <source>
        <dbReference type="Proteomes" id="UP001158058"/>
    </source>
</evidence>